<feature type="compositionally biased region" description="Polar residues" evidence="1">
    <location>
        <begin position="1"/>
        <end position="12"/>
    </location>
</feature>
<feature type="region of interest" description="Disordered" evidence="1">
    <location>
        <begin position="1"/>
        <end position="49"/>
    </location>
</feature>
<protein>
    <submittedName>
        <fullName evidence="3">Uncharacterized protein</fullName>
    </submittedName>
</protein>
<keyword evidence="2" id="KW-0472">Membrane</keyword>
<name>A0ABD2LJP7_9BILA</name>
<dbReference type="Proteomes" id="UP001620626">
    <property type="component" value="Unassembled WGS sequence"/>
</dbReference>
<evidence type="ECO:0000256" key="2">
    <source>
        <dbReference type="SAM" id="Phobius"/>
    </source>
</evidence>
<feature type="transmembrane region" description="Helical" evidence="2">
    <location>
        <begin position="247"/>
        <end position="266"/>
    </location>
</feature>
<keyword evidence="4" id="KW-1185">Reference proteome</keyword>
<feature type="compositionally biased region" description="Low complexity" evidence="1">
    <location>
        <begin position="25"/>
        <end position="36"/>
    </location>
</feature>
<evidence type="ECO:0000313" key="4">
    <source>
        <dbReference type="Proteomes" id="UP001620626"/>
    </source>
</evidence>
<gene>
    <name evidence="3" type="ORF">niasHT_017750</name>
</gene>
<evidence type="ECO:0000313" key="3">
    <source>
        <dbReference type="EMBL" id="KAL3115348.1"/>
    </source>
</evidence>
<comment type="caution">
    <text evidence="3">The sequence shown here is derived from an EMBL/GenBank/DDBJ whole genome shotgun (WGS) entry which is preliminary data.</text>
</comment>
<keyword evidence="2" id="KW-1133">Transmembrane helix</keyword>
<dbReference type="AlphaFoldDB" id="A0ABD2LJP7"/>
<keyword evidence="2" id="KW-0812">Transmembrane</keyword>
<dbReference type="EMBL" id="JBICBT010000383">
    <property type="protein sequence ID" value="KAL3115348.1"/>
    <property type="molecule type" value="Genomic_DNA"/>
</dbReference>
<organism evidence="3 4">
    <name type="scientific">Heterodera trifolii</name>
    <dbReference type="NCBI Taxonomy" id="157864"/>
    <lineage>
        <taxon>Eukaryota</taxon>
        <taxon>Metazoa</taxon>
        <taxon>Ecdysozoa</taxon>
        <taxon>Nematoda</taxon>
        <taxon>Chromadorea</taxon>
        <taxon>Rhabditida</taxon>
        <taxon>Tylenchina</taxon>
        <taxon>Tylenchomorpha</taxon>
        <taxon>Tylenchoidea</taxon>
        <taxon>Heteroderidae</taxon>
        <taxon>Heteroderinae</taxon>
        <taxon>Heterodera</taxon>
    </lineage>
</organism>
<feature type="transmembrane region" description="Helical" evidence="2">
    <location>
        <begin position="272"/>
        <end position="292"/>
    </location>
</feature>
<evidence type="ECO:0000256" key="1">
    <source>
        <dbReference type="SAM" id="MobiDB-lite"/>
    </source>
</evidence>
<accession>A0ABD2LJP7</accession>
<sequence length="294" mass="32234">MNNNEPNGGDTNADNDEPNHVGAGRTTTTPEQRQQTAEGAMPAQGSTEATAGGVNADAILNEPVIDGQQQLDEVGLAAPLLDVPPVVVENPAAPLPVNGGVQDEEIVQEQQLVDLGNIDELLAGIRHTFVNFRNRANWEIDRIGGRLQGIRHTLVNFRDPANAEIDRIDGRLQGRFAVLGRLIRQCDDFINYLGVLANLLDELRRQGANSVPGSSDVLLIPLNCVTVLRLFLIVLRATMSLSMEPVPFAMLSVTCVCLSSSFFGYFHMITVYLFIIFLLFSLIHLLPLYYHFFG</sequence>
<reference evidence="3 4" key="1">
    <citation type="submission" date="2024-10" db="EMBL/GenBank/DDBJ databases">
        <authorList>
            <person name="Kim D."/>
        </authorList>
    </citation>
    <scope>NUCLEOTIDE SEQUENCE [LARGE SCALE GENOMIC DNA]</scope>
    <source>
        <strain evidence="3">BH-2024</strain>
    </source>
</reference>
<proteinExistence type="predicted"/>